<sequence length="106" mass="12124">MGPGPGLCLLLLRTSPLALPLYPEVLIVRHPSARLDRRIICTAHTRHRPDTRAANKRTNCDECRMQLRWLYCPTRARTNERTDPITAEALRTARTDCCRGTLRTET</sequence>
<name>A0AAD7EVW8_9AGAR</name>
<reference evidence="2" key="1">
    <citation type="submission" date="2023-03" db="EMBL/GenBank/DDBJ databases">
        <title>Massive genome expansion in bonnet fungi (Mycena s.s.) driven by repeated elements and novel gene families across ecological guilds.</title>
        <authorList>
            <consortium name="Lawrence Berkeley National Laboratory"/>
            <person name="Harder C.B."/>
            <person name="Miyauchi S."/>
            <person name="Viragh M."/>
            <person name="Kuo A."/>
            <person name="Thoen E."/>
            <person name="Andreopoulos B."/>
            <person name="Lu D."/>
            <person name="Skrede I."/>
            <person name="Drula E."/>
            <person name="Henrissat B."/>
            <person name="Morin E."/>
            <person name="Kohler A."/>
            <person name="Barry K."/>
            <person name="LaButti K."/>
            <person name="Morin E."/>
            <person name="Salamov A."/>
            <person name="Lipzen A."/>
            <person name="Mereny Z."/>
            <person name="Hegedus B."/>
            <person name="Baldrian P."/>
            <person name="Stursova M."/>
            <person name="Weitz H."/>
            <person name="Taylor A."/>
            <person name="Grigoriev I.V."/>
            <person name="Nagy L.G."/>
            <person name="Martin F."/>
            <person name="Kauserud H."/>
        </authorList>
    </citation>
    <scope>NUCLEOTIDE SEQUENCE</scope>
    <source>
        <strain evidence="2">CBHHK002</strain>
    </source>
</reference>
<dbReference type="EMBL" id="JARIHO010000010">
    <property type="protein sequence ID" value="KAJ7354702.1"/>
    <property type="molecule type" value="Genomic_DNA"/>
</dbReference>
<keyword evidence="3" id="KW-1185">Reference proteome</keyword>
<keyword evidence="1" id="KW-0732">Signal</keyword>
<dbReference type="Proteomes" id="UP001218218">
    <property type="component" value="Unassembled WGS sequence"/>
</dbReference>
<proteinExistence type="predicted"/>
<organism evidence="2 3">
    <name type="scientific">Mycena albidolilacea</name>
    <dbReference type="NCBI Taxonomy" id="1033008"/>
    <lineage>
        <taxon>Eukaryota</taxon>
        <taxon>Fungi</taxon>
        <taxon>Dikarya</taxon>
        <taxon>Basidiomycota</taxon>
        <taxon>Agaricomycotina</taxon>
        <taxon>Agaricomycetes</taxon>
        <taxon>Agaricomycetidae</taxon>
        <taxon>Agaricales</taxon>
        <taxon>Marasmiineae</taxon>
        <taxon>Mycenaceae</taxon>
        <taxon>Mycena</taxon>
    </lineage>
</organism>
<evidence type="ECO:0000256" key="1">
    <source>
        <dbReference type="SAM" id="SignalP"/>
    </source>
</evidence>
<evidence type="ECO:0000313" key="2">
    <source>
        <dbReference type="EMBL" id="KAJ7354702.1"/>
    </source>
</evidence>
<feature type="signal peptide" evidence="1">
    <location>
        <begin position="1"/>
        <end position="20"/>
    </location>
</feature>
<feature type="chain" id="PRO_5042272826" description="Secreted protein" evidence="1">
    <location>
        <begin position="21"/>
        <end position="106"/>
    </location>
</feature>
<evidence type="ECO:0000313" key="3">
    <source>
        <dbReference type="Proteomes" id="UP001218218"/>
    </source>
</evidence>
<protein>
    <recommendedName>
        <fullName evidence="4">Secreted protein</fullName>
    </recommendedName>
</protein>
<gene>
    <name evidence="2" type="ORF">DFH08DRAFT_855739</name>
</gene>
<accession>A0AAD7EVW8</accession>
<dbReference type="AlphaFoldDB" id="A0AAD7EVW8"/>
<feature type="non-terminal residue" evidence="2">
    <location>
        <position position="106"/>
    </location>
</feature>
<comment type="caution">
    <text evidence="2">The sequence shown here is derived from an EMBL/GenBank/DDBJ whole genome shotgun (WGS) entry which is preliminary data.</text>
</comment>
<evidence type="ECO:0008006" key="4">
    <source>
        <dbReference type="Google" id="ProtNLM"/>
    </source>
</evidence>